<dbReference type="InterPro" id="IPR020864">
    <property type="entry name" value="MACPF"/>
</dbReference>
<evidence type="ECO:0000313" key="4">
    <source>
        <dbReference type="Proteomes" id="UP001148786"/>
    </source>
</evidence>
<organism evidence="3 4">
    <name type="scientific">Agrocybe chaxingu</name>
    <dbReference type="NCBI Taxonomy" id="84603"/>
    <lineage>
        <taxon>Eukaryota</taxon>
        <taxon>Fungi</taxon>
        <taxon>Dikarya</taxon>
        <taxon>Basidiomycota</taxon>
        <taxon>Agaricomycotina</taxon>
        <taxon>Agaricomycetes</taxon>
        <taxon>Agaricomycetidae</taxon>
        <taxon>Agaricales</taxon>
        <taxon>Agaricineae</taxon>
        <taxon>Strophariaceae</taxon>
        <taxon>Agrocybe</taxon>
    </lineage>
</organism>
<dbReference type="InterPro" id="IPR040971">
    <property type="entry name" value="PlyB_C"/>
</dbReference>
<protein>
    <recommendedName>
        <fullName evidence="2">MACPF domain-containing protein</fullName>
    </recommendedName>
</protein>
<dbReference type="PROSITE" id="PS51412">
    <property type="entry name" value="MACPF_2"/>
    <property type="match status" value="1"/>
</dbReference>
<dbReference type="Pfam" id="PF18684">
    <property type="entry name" value="PlyB_C"/>
    <property type="match status" value="1"/>
</dbReference>
<dbReference type="Proteomes" id="UP001148786">
    <property type="component" value="Unassembled WGS sequence"/>
</dbReference>
<dbReference type="EMBL" id="JANKHO010000120">
    <property type="protein sequence ID" value="KAJ3514942.1"/>
    <property type="molecule type" value="Genomic_DNA"/>
</dbReference>
<evidence type="ECO:0000259" key="2">
    <source>
        <dbReference type="PROSITE" id="PS51412"/>
    </source>
</evidence>
<accession>A0A9W8KCN1</accession>
<gene>
    <name evidence="3" type="ORF">NLJ89_g2068</name>
</gene>
<evidence type="ECO:0000256" key="1">
    <source>
        <dbReference type="SAM" id="MobiDB-lite"/>
    </source>
</evidence>
<feature type="domain" description="MACPF" evidence="2">
    <location>
        <begin position="18"/>
        <end position="340"/>
    </location>
</feature>
<evidence type="ECO:0000313" key="3">
    <source>
        <dbReference type="EMBL" id="KAJ3514942.1"/>
    </source>
</evidence>
<sequence>MHAPLNDEQASVAAAARFQDASVPAGPVPTGGRGSGDTLNEVNADPVKRNKLIDDNNLLKGIVMTRDGPISSSRELIQRPEVLRCVINNIATIETTTVEAEFTRKLMESNYNSVSVKVSGPYVTATAEYSESSTWTSNEIEKSIYASSRYLFPQGRIDFTAPESGPDNGVTLNPAFASAIQDALGKSTPTDKREALHNVFEEYGHVFRTKVRIGGVLSAHTQDTFKRTENETEVKQDIKAGLEGALKDWGGGVTAGHGNTTSTITTAQNRKLDTKFIVNGGDYTKIQDTAAWITTTDQSDFWRAIEVVEVVPVVDMLPEETRLKVKGLLKPLLGRWVDVQQVDEATSQLPIAIYRPKDPIPSGWFWLGHTANSSRALLVKPTLPYKAGRNPALTATHEGVGLTNQPFVDLPQYELLSTYFGGYAYNTLPGSLLRGLRPDLGLPGRYEMYGESISTAVYITRPVSSADPADQCMDLESVVRVKVPGSDNPPKPTWALREEVVLFDSGEE</sequence>
<dbReference type="AlphaFoldDB" id="A0A9W8KCN1"/>
<proteinExistence type="predicted"/>
<dbReference type="OrthoDB" id="3269052at2759"/>
<dbReference type="InterPro" id="IPR054586">
    <property type="entry name" value="MACPF_1_fungal"/>
</dbReference>
<keyword evidence="4" id="KW-1185">Reference proteome</keyword>
<comment type="caution">
    <text evidence="3">The sequence shown here is derived from an EMBL/GenBank/DDBJ whole genome shotgun (WGS) entry which is preliminary data.</text>
</comment>
<feature type="region of interest" description="Disordered" evidence="1">
    <location>
        <begin position="21"/>
        <end position="43"/>
    </location>
</feature>
<dbReference type="Pfam" id="PF22693">
    <property type="entry name" value="MACPF_1"/>
    <property type="match status" value="1"/>
</dbReference>
<name>A0A9W8KCN1_9AGAR</name>
<reference evidence="3" key="1">
    <citation type="submission" date="2022-07" db="EMBL/GenBank/DDBJ databases">
        <title>Genome Sequence of Agrocybe chaxingu.</title>
        <authorList>
            <person name="Buettner E."/>
        </authorList>
    </citation>
    <scope>NUCLEOTIDE SEQUENCE</scope>
    <source>
        <strain evidence="3">MP-N11</strain>
    </source>
</reference>